<accession>A0A078MMZ5</accession>
<reference evidence="1" key="1">
    <citation type="submission" date="2014-07" db="EMBL/GenBank/DDBJ databases">
        <authorList>
            <person name="Urmite Genomes Urmite Genomes"/>
        </authorList>
    </citation>
    <scope>NUCLEOTIDE SEQUENCE</scope>
    <source>
        <strain evidence="1">11W110_air</strain>
    </source>
</reference>
<dbReference type="CDD" id="cd17040">
    <property type="entry name" value="Ubl_MoaD_like"/>
    <property type="match status" value="1"/>
</dbReference>
<dbReference type="InterPro" id="IPR016155">
    <property type="entry name" value="Mopterin_synth/thiamin_S_b"/>
</dbReference>
<evidence type="ECO:0000313" key="1">
    <source>
        <dbReference type="EMBL" id="CEA07660.1"/>
    </source>
</evidence>
<protein>
    <submittedName>
        <fullName evidence="1">ThiS family protein</fullName>
    </submittedName>
</protein>
<dbReference type="AlphaFoldDB" id="A0A078MMZ5"/>
<name>A0A078MMZ5_9MICC</name>
<dbReference type="Pfam" id="PF02597">
    <property type="entry name" value="ThiS"/>
    <property type="match status" value="1"/>
</dbReference>
<gene>
    <name evidence="1" type="ORF">BN1051_00981</name>
</gene>
<dbReference type="SUPFAM" id="SSF54285">
    <property type="entry name" value="MoaD/ThiS"/>
    <property type="match status" value="1"/>
</dbReference>
<dbReference type="EMBL" id="LN483070">
    <property type="protein sequence ID" value="CEA07660.1"/>
    <property type="molecule type" value="Genomic_DNA"/>
</dbReference>
<sequence>MLIRYFGAAKAAVGLNEETLDHGSLALEELLDKLAARHPEPPAGVPSLKSVIGRSTFLVNETAVRDRTRVLAADDVVDILPPFAGG</sequence>
<dbReference type="InterPro" id="IPR012675">
    <property type="entry name" value="Beta-grasp_dom_sf"/>
</dbReference>
<dbReference type="PATRIC" id="fig|1461584.3.peg.973"/>
<dbReference type="Gene3D" id="3.10.20.30">
    <property type="match status" value="1"/>
</dbReference>
<proteinExistence type="predicted"/>
<organism evidence="1">
    <name type="scientific">Arthrobacter saudimassiliensis</name>
    <dbReference type="NCBI Taxonomy" id="1461584"/>
    <lineage>
        <taxon>Bacteria</taxon>
        <taxon>Bacillati</taxon>
        <taxon>Actinomycetota</taxon>
        <taxon>Actinomycetes</taxon>
        <taxon>Micrococcales</taxon>
        <taxon>Micrococcaceae</taxon>
        <taxon>Arthrobacter</taxon>
    </lineage>
</organism>
<dbReference type="InterPro" id="IPR003749">
    <property type="entry name" value="ThiS/MoaD-like"/>
</dbReference>